<name>A0A8S5MHH8_9CAUD</name>
<organism evidence="1">
    <name type="scientific">Siphoviridae sp. ctvyM23</name>
    <dbReference type="NCBI Taxonomy" id="2826514"/>
    <lineage>
        <taxon>Viruses</taxon>
        <taxon>Duplodnaviria</taxon>
        <taxon>Heunggongvirae</taxon>
        <taxon>Uroviricota</taxon>
        <taxon>Caudoviricetes</taxon>
    </lineage>
</organism>
<proteinExistence type="predicted"/>
<sequence>MEVIKAETKKHTVQRKKYHQELPVELEEKKLALQEKYSDINKAVSVIDQIEERDVLMILDDYSKSLELDLYHIAESFHISPVTLNKVLTSDKYKEAYEVAKERRSAVYEREGYHVAQSPWKKIQNGEEVSMVEVAAAKLLSNYCLAVSQASAKKNSSEGGVSVVVNTGISLKI</sequence>
<accession>A0A8S5MHH8</accession>
<evidence type="ECO:0000313" key="1">
    <source>
        <dbReference type="EMBL" id="DAD81813.1"/>
    </source>
</evidence>
<dbReference type="EMBL" id="BK014908">
    <property type="protein sequence ID" value="DAD81813.1"/>
    <property type="molecule type" value="Genomic_DNA"/>
</dbReference>
<reference evidence="1" key="1">
    <citation type="journal article" date="2021" name="Proc. Natl. Acad. Sci. U.S.A.">
        <title>A Catalog of Tens of Thousands of Viruses from Human Metagenomes Reveals Hidden Associations with Chronic Diseases.</title>
        <authorList>
            <person name="Tisza M.J."/>
            <person name="Buck C.B."/>
        </authorList>
    </citation>
    <scope>NUCLEOTIDE SEQUENCE</scope>
    <source>
        <strain evidence="1">CtvyM23</strain>
    </source>
</reference>
<protein>
    <submittedName>
        <fullName evidence="1">Sugar-binding transcriptional regulator</fullName>
    </submittedName>
</protein>